<evidence type="ECO:0000256" key="2">
    <source>
        <dbReference type="ARBA" id="ARBA00017228"/>
    </source>
</evidence>
<evidence type="ECO:0000313" key="6">
    <source>
        <dbReference type="Proteomes" id="UP001501461"/>
    </source>
</evidence>
<evidence type="ECO:0000259" key="4">
    <source>
        <dbReference type="PROSITE" id="PS51918"/>
    </source>
</evidence>
<dbReference type="SFLD" id="SFLDG01065">
    <property type="entry name" value="anaerobic_coproporphyrinogen-I"/>
    <property type="match status" value="1"/>
</dbReference>
<dbReference type="InterPro" id="IPR004559">
    <property type="entry name" value="HemW-like"/>
</dbReference>
<evidence type="ECO:0000256" key="3">
    <source>
        <dbReference type="RuleBase" id="RU364116"/>
    </source>
</evidence>
<gene>
    <name evidence="5" type="primary">hemW</name>
    <name evidence="5" type="ORF">GCM10009720_13880</name>
</gene>
<dbReference type="SFLD" id="SFLDF00562">
    <property type="entry name" value="HemN-like__clustered_with_heat"/>
    <property type="match status" value="1"/>
</dbReference>
<dbReference type="PANTHER" id="PTHR13932">
    <property type="entry name" value="COPROPORPHYRINIGEN III OXIDASE"/>
    <property type="match status" value="1"/>
</dbReference>
<evidence type="ECO:0000256" key="1">
    <source>
        <dbReference type="ARBA" id="ARBA00006100"/>
    </source>
</evidence>
<feature type="domain" description="Radical SAM core" evidence="4">
    <location>
        <begin position="22"/>
        <end position="269"/>
    </location>
</feature>
<dbReference type="SFLD" id="SFLDS00029">
    <property type="entry name" value="Radical_SAM"/>
    <property type="match status" value="1"/>
</dbReference>
<dbReference type="NCBIfam" id="TIGR00539">
    <property type="entry name" value="hemN_rel"/>
    <property type="match status" value="1"/>
</dbReference>
<dbReference type="InterPro" id="IPR007197">
    <property type="entry name" value="rSAM"/>
</dbReference>
<dbReference type="SUPFAM" id="SSF102114">
    <property type="entry name" value="Radical SAM enzymes"/>
    <property type="match status" value="1"/>
</dbReference>
<keyword evidence="3" id="KW-0949">S-adenosyl-L-methionine</keyword>
<comment type="caution">
    <text evidence="5">The sequence shown here is derived from an EMBL/GenBank/DDBJ whole genome shotgun (WGS) entry which is preliminary data.</text>
</comment>
<dbReference type="SMART" id="SM00729">
    <property type="entry name" value="Elp3"/>
    <property type="match status" value="1"/>
</dbReference>
<dbReference type="InterPro" id="IPR006638">
    <property type="entry name" value="Elp3/MiaA/NifB-like_rSAM"/>
</dbReference>
<evidence type="ECO:0000313" key="5">
    <source>
        <dbReference type="EMBL" id="GAA2034467.1"/>
    </source>
</evidence>
<dbReference type="Proteomes" id="UP001501461">
    <property type="component" value="Unassembled WGS sequence"/>
</dbReference>
<dbReference type="EMBL" id="BAAAMN010000021">
    <property type="protein sequence ID" value="GAA2034467.1"/>
    <property type="molecule type" value="Genomic_DNA"/>
</dbReference>
<keyword evidence="3" id="KW-0004">4Fe-4S</keyword>
<keyword evidence="3" id="KW-0479">Metal-binding</keyword>
<comment type="similarity">
    <text evidence="1">Belongs to the anaerobic coproporphyrinogen-III oxidase family. HemW subfamily.</text>
</comment>
<keyword evidence="3" id="KW-0349">Heme</keyword>
<keyword evidence="6" id="KW-1185">Reference proteome</keyword>
<reference evidence="6" key="1">
    <citation type="journal article" date="2019" name="Int. J. Syst. Evol. Microbiol.">
        <title>The Global Catalogue of Microorganisms (GCM) 10K type strain sequencing project: providing services to taxonomists for standard genome sequencing and annotation.</title>
        <authorList>
            <consortium name="The Broad Institute Genomics Platform"/>
            <consortium name="The Broad Institute Genome Sequencing Center for Infectious Disease"/>
            <person name="Wu L."/>
            <person name="Ma J."/>
        </authorList>
    </citation>
    <scope>NUCLEOTIDE SEQUENCE [LARGE SCALE GENOMIC DNA]</scope>
    <source>
        <strain evidence="6">JCM 13595</strain>
    </source>
</reference>
<keyword evidence="3" id="KW-0143">Chaperone</keyword>
<proteinExistence type="inferred from homology"/>
<protein>
    <recommendedName>
        <fullName evidence="2 3">Heme chaperone HemW</fullName>
    </recommendedName>
</protein>
<dbReference type="SFLD" id="SFLDF00288">
    <property type="entry name" value="HemN-like__clustered_with_nucl"/>
    <property type="match status" value="1"/>
</dbReference>
<accession>A0ABP5FV57</accession>
<dbReference type="Gene3D" id="3.80.30.20">
    <property type="entry name" value="tm_1862 like domain"/>
    <property type="match status" value="1"/>
</dbReference>
<organism evidence="5 6">
    <name type="scientific">Yaniella flava</name>
    <dbReference type="NCBI Taxonomy" id="287930"/>
    <lineage>
        <taxon>Bacteria</taxon>
        <taxon>Bacillati</taxon>
        <taxon>Actinomycetota</taxon>
        <taxon>Actinomycetes</taxon>
        <taxon>Micrococcales</taxon>
        <taxon>Micrococcaceae</taxon>
        <taxon>Yaniella</taxon>
    </lineage>
</organism>
<dbReference type="InterPro" id="IPR034505">
    <property type="entry name" value="Coproporphyrinogen-III_oxidase"/>
</dbReference>
<keyword evidence="3" id="KW-0408">Iron</keyword>
<dbReference type="SFLD" id="SFLDG01082">
    <property type="entry name" value="B12-binding_domain_containing"/>
    <property type="match status" value="1"/>
</dbReference>
<name>A0ABP5FV57_9MICC</name>
<dbReference type="PANTHER" id="PTHR13932:SF5">
    <property type="entry name" value="RADICAL S-ADENOSYL METHIONINE DOMAIN-CONTAINING PROTEIN 1, MITOCHONDRIAL"/>
    <property type="match status" value="1"/>
</dbReference>
<dbReference type="InterPro" id="IPR058240">
    <property type="entry name" value="rSAM_sf"/>
</dbReference>
<dbReference type="RefSeq" id="WP_343956915.1">
    <property type="nucleotide sequence ID" value="NZ_BAAAMN010000021.1"/>
</dbReference>
<dbReference type="Pfam" id="PF04055">
    <property type="entry name" value="Radical_SAM"/>
    <property type="match status" value="1"/>
</dbReference>
<keyword evidence="3" id="KW-0963">Cytoplasm</keyword>
<comment type="subcellular location">
    <subcellularLocation>
        <location evidence="3">Cytoplasm</location>
    </subcellularLocation>
</comment>
<comment type="function">
    <text evidence="3">Probably acts as a heme chaperone, transferring heme to an unknown acceptor. Binds one molecule of heme per monomer, possibly covalently. Binds 1 [4Fe-4S] cluster. The cluster is coordinated with 3 cysteines and an exchangeable S-adenosyl-L-methionine.</text>
</comment>
<dbReference type="PROSITE" id="PS51918">
    <property type="entry name" value="RADICAL_SAM"/>
    <property type="match status" value="1"/>
</dbReference>
<sequence length="418" mass="45597">MSPTAASATTGLLPEFVAPAINGTDRTFSLYVHVPFCVSRCGYCDFNTYISPDLGPGASHDSYADTAIKELEYAADTMERSGVDAKPLHSVFFGGGTPTLLQASDLTKILERAQQLFGITAEAEITTEANPDSLTADSVKTLADGGFNRISMGMQSSVSHVLQVLERTHDPANVATAAQWIRDANLDMSLDLIFGTPGESLQDWQNSLDAVLELQPEHVSAYGLIVEEGTKLAAQIRRGVYPNTDPDDQADKYLATEERLAAAGYRWYEISNWAFDPHDQGIHQSQHNLAYWRDQDWWGIGPGAHSHMAGVRWWNAKHPAAYASRIIDGLSPAIGHEIPDHDARLLEQIMLGVRLAEGLDTSVLTSQEQTVADRAQHETELLAAQGLIEAAALHRGKIVPTLKGRLLDDAITRRLAGF</sequence>
<dbReference type="InterPro" id="IPR023404">
    <property type="entry name" value="rSAM_horseshoe"/>
</dbReference>
<keyword evidence="3" id="KW-0411">Iron-sulfur</keyword>